<sequence length="325" mass="34961">MMCVICSNDMKLSADCLSGLDFLSVFEYEISVLDRTIRIGKYSFPLSERLVTGNAGVITPGAAEKSSSIENTFSETSQSSFPNSEGRQDGKVAVQRQQGTSVEVKMNYRKGLTASRAGNDTDICANESTTTSGTDGLLSAGLRTVGGTGLAPGHISCKAMAASEDENRAHGNMGISVGNFNITNCSGREHPNSMTWDAILAELKVLTHDIELLEAIKISSANDGHSRHRNCKRKMHKAIPAKTEASCQTVLSPYEVIPLSNNREKVNVSSAFQTSCMQSNDCVRGFARQGLRPNTVNSVIGRVIKCTEMLCYGRVDADIGLSEDC</sequence>
<feature type="region of interest" description="Disordered" evidence="1">
    <location>
        <begin position="66"/>
        <end position="98"/>
    </location>
</feature>
<dbReference type="Proteomes" id="UP001159363">
    <property type="component" value="Chromosome 8"/>
</dbReference>
<proteinExistence type="predicted"/>
<accession>A0ABQ9GUA4</accession>
<reference evidence="2 3" key="1">
    <citation type="submission" date="2023-02" db="EMBL/GenBank/DDBJ databases">
        <title>LHISI_Scaffold_Assembly.</title>
        <authorList>
            <person name="Stuart O.P."/>
            <person name="Cleave R."/>
            <person name="Magrath M.J.L."/>
            <person name="Mikheyev A.S."/>
        </authorList>
    </citation>
    <scope>NUCLEOTIDE SEQUENCE [LARGE SCALE GENOMIC DNA]</scope>
    <source>
        <strain evidence="2">Daus_M_001</strain>
        <tissue evidence="2">Leg muscle</tissue>
    </source>
</reference>
<evidence type="ECO:0000313" key="3">
    <source>
        <dbReference type="Proteomes" id="UP001159363"/>
    </source>
</evidence>
<name>A0ABQ9GUA4_9NEOP</name>
<evidence type="ECO:0000313" key="2">
    <source>
        <dbReference type="EMBL" id="KAJ8875612.1"/>
    </source>
</evidence>
<organism evidence="2 3">
    <name type="scientific">Dryococelus australis</name>
    <dbReference type="NCBI Taxonomy" id="614101"/>
    <lineage>
        <taxon>Eukaryota</taxon>
        <taxon>Metazoa</taxon>
        <taxon>Ecdysozoa</taxon>
        <taxon>Arthropoda</taxon>
        <taxon>Hexapoda</taxon>
        <taxon>Insecta</taxon>
        <taxon>Pterygota</taxon>
        <taxon>Neoptera</taxon>
        <taxon>Polyneoptera</taxon>
        <taxon>Phasmatodea</taxon>
        <taxon>Verophasmatodea</taxon>
        <taxon>Anareolatae</taxon>
        <taxon>Phasmatidae</taxon>
        <taxon>Eurycanthinae</taxon>
        <taxon>Dryococelus</taxon>
    </lineage>
</organism>
<gene>
    <name evidence="2" type="ORF">PR048_023508</name>
</gene>
<feature type="compositionally biased region" description="Polar residues" evidence="1">
    <location>
        <begin position="66"/>
        <end position="85"/>
    </location>
</feature>
<keyword evidence="3" id="KW-1185">Reference proteome</keyword>
<protein>
    <submittedName>
        <fullName evidence="2">Uncharacterized protein</fullName>
    </submittedName>
</protein>
<comment type="caution">
    <text evidence="2">The sequence shown here is derived from an EMBL/GenBank/DDBJ whole genome shotgun (WGS) entry which is preliminary data.</text>
</comment>
<dbReference type="EMBL" id="JARBHB010000009">
    <property type="protein sequence ID" value="KAJ8875612.1"/>
    <property type="molecule type" value="Genomic_DNA"/>
</dbReference>
<evidence type="ECO:0000256" key="1">
    <source>
        <dbReference type="SAM" id="MobiDB-lite"/>
    </source>
</evidence>